<evidence type="ECO:0000313" key="2">
    <source>
        <dbReference type="EMBL" id="MXU83433.1"/>
    </source>
</evidence>
<dbReference type="AlphaFoldDB" id="A0A6B0UBD4"/>
<keyword evidence="1" id="KW-0732">Signal</keyword>
<name>A0A6B0UBD4_IXORI</name>
<proteinExistence type="predicted"/>
<dbReference type="EMBL" id="GIFC01001350">
    <property type="protein sequence ID" value="MXU83433.1"/>
    <property type="molecule type" value="Transcribed_RNA"/>
</dbReference>
<sequence length="75" mass="8483">MFYALFFHLGLDIILTTLRATIPRRWCADFVSQILQNLMHGSEAFQSKPVCFLVISSVTNEHGAVNLTRTQTNPT</sequence>
<reference evidence="2" key="1">
    <citation type="submission" date="2019-12" db="EMBL/GenBank/DDBJ databases">
        <title>An insight into the sialome of adult female Ixodes ricinus ticks feeding for 6 days.</title>
        <authorList>
            <person name="Perner J."/>
            <person name="Ribeiro J.M.C."/>
        </authorList>
    </citation>
    <scope>NUCLEOTIDE SEQUENCE</scope>
    <source>
        <strain evidence="2">Semi-engorged</strain>
        <tissue evidence="2">Salivary glands</tissue>
    </source>
</reference>
<protein>
    <submittedName>
        <fullName evidence="2">Putative secreted protein</fullName>
    </submittedName>
</protein>
<feature type="chain" id="PRO_5025581744" evidence="1">
    <location>
        <begin position="21"/>
        <end position="75"/>
    </location>
</feature>
<accession>A0A6B0UBD4</accession>
<organism evidence="2">
    <name type="scientific">Ixodes ricinus</name>
    <name type="common">Common tick</name>
    <name type="synonym">Acarus ricinus</name>
    <dbReference type="NCBI Taxonomy" id="34613"/>
    <lineage>
        <taxon>Eukaryota</taxon>
        <taxon>Metazoa</taxon>
        <taxon>Ecdysozoa</taxon>
        <taxon>Arthropoda</taxon>
        <taxon>Chelicerata</taxon>
        <taxon>Arachnida</taxon>
        <taxon>Acari</taxon>
        <taxon>Parasitiformes</taxon>
        <taxon>Ixodida</taxon>
        <taxon>Ixodoidea</taxon>
        <taxon>Ixodidae</taxon>
        <taxon>Ixodinae</taxon>
        <taxon>Ixodes</taxon>
    </lineage>
</organism>
<feature type="signal peptide" evidence="1">
    <location>
        <begin position="1"/>
        <end position="20"/>
    </location>
</feature>
<evidence type="ECO:0000256" key="1">
    <source>
        <dbReference type="SAM" id="SignalP"/>
    </source>
</evidence>